<dbReference type="AlphaFoldDB" id="A0A6N8GPK3"/>
<proteinExistence type="predicted"/>
<reference evidence="1 2" key="1">
    <citation type="submission" date="2019-12" db="EMBL/GenBank/DDBJ databases">
        <authorList>
            <person name="Shi Y."/>
        </authorList>
    </citation>
    <scope>NUCLEOTIDE SEQUENCE [LARGE SCALE GENOMIC DNA]</scope>
    <source>
        <strain evidence="1 2">JCM 17929</strain>
    </source>
</reference>
<evidence type="ECO:0000313" key="1">
    <source>
        <dbReference type="EMBL" id="MUN62875.1"/>
    </source>
</evidence>
<dbReference type="RefSeq" id="WP_156268429.1">
    <property type="nucleotide sequence ID" value="NZ_WOGU01000004.1"/>
</dbReference>
<evidence type="ECO:0000313" key="2">
    <source>
        <dbReference type="Proteomes" id="UP000436989"/>
    </source>
</evidence>
<dbReference type="Proteomes" id="UP000436989">
    <property type="component" value="Unassembled WGS sequence"/>
</dbReference>
<accession>A0A6N8GPK3</accession>
<keyword evidence="2" id="KW-1185">Reference proteome</keyword>
<name>A0A6N8GPK3_9MICC</name>
<gene>
    <name evidence="1" type="ORF">GMA12_06925</name>
</gene>
<sequence>MLKVVQEWLNSKHIDISVRQNERSVHADGQFVAETERANDGQDLFRLRLIEKSREQLATYTTDLVVSGGHQPWVWIDIRNDKDHYVAVPRVARDLLSQFPLYDGSWRMQSDAVLIDREGIDVLIEALKDGRRRVPLVLAGSEPHADMEELFQGAMDEWGQQVYGLGGVALLDPEATRAFNTAVGPAFRVGAWSLRTYLPDLDLDEPSTAHRHRYLGTQRLVEDRPGRVATLMGNVARSVAATTPVPAIVLEALHRLDHESNRRLLESIRTPRRTLRPIPSTTIPESPSAPAESLEVIELRRLRERMAQVQEWLELPSLEDEHLFEVVEALELKRNLGPAAEQIATRLSVLEEENRDLRVDVADYVKITEEAEKDAADSGAREYKLREQVLYLQSQLAKHENAETVYGEFHVTEEAQVPENMEDLVDRLDELESQGVFFTGDTRIVEGLAPIDHAGGVVRSAWECLLACAGYLQAKKDQAFSGSMDEYLRKQTPGYRVVPVLKHARGESETTRNKYRRERVFPVPPEVRADGQAFMEAHFKLGQIGMVSPRMHYIDDSQGTGRIYIGYIGPHLRTDGTN</sequence>
<protein>
    <submittedName>
        <fullName evidence="1">Uncharacterized protein</fullName>
    </submittedName>
</protein>
<comment type="caution">
    <text evidence="1">The sequence shown here is derived from an EMBL/GenBank/DDBJ whole genome shotgun (WGS) entry which is preliminary data.</text>
</comment>
<dbReference type="EMBL" id="WOGU01000004">
    <property type="protein sequence ID" value="MUN62875.1"/>
    <property type="molecule type" value="Genomic_DNA"/>
</dbReference>
<organism evidence="1 2">
    <name type="scientific">Kocuria sediminis</name>
    <dbReference type="NCBI Taxonomy" id="1038857"/>
    <lineage>
        <taxon>Bacteria</taxon>
        <taxon>Bacillati</taxon>
        <taxon>Actinomycetota</taxon>
        <taxon>Actinomycetes</taxon>
        <taxon>Micrococcales</taxon>
        <taxon>Micrococcaceae</taxon>
        <taxon>Kocuria</taxon>
    </lineage>
</organism>